<feature type="domain" description="Roadblock/LAMTOR2" evidence="1">
    <location>
        <begin position="11"/>
        <end position="99"/>
    </location>
</feature>
<reference evidence="2 3" key="2">
    <citation type="journal article" date="2016" name="Genome Announc.">
        <title>Permanent Draft Genome Sequences for Two Variants of Frankia sp. Strain CpI1, the First Frankia Strain Isolated from Root Nodules of Comptonia peregrina.</title>
        <authorList>
            <person name="Oshone R."/>
            <person name="Hurst S.G.IV."/>
            <person name="Abebe-Akele F."/>
            <person name="Simpson S."/>
            <person name="Morris K."/>
            <person name="Thomas W.K."/>
            <person name="Tisa L.S."/>
        </authorList>
    </citation>
    <scope>NUCLEOTIDE SEQUENCE [LARGE SCALE GENOMIC DNA]</scope>
    <source>
        <strain evidence="3">CpI1-S</strain>
    </source>
</reference>
<dbReference type="OrthoDB" id="4222880at2"/>
<evidence type="ECO:0000313" key="3">
    <source>
        <dbReference type="Proteomes" id="UP000032545"/>
    </source>
</evidence>
<dbReference type="Gene3D" id="3.30.450.30">
    <property type="entry name" value="Dynein light chain 2a, cytoplasmic"/>
    <property type="match status" value="1"/>
</dbReference>
<dbReference type="EMBL" id="JYFN01000106">
    <property type="protein sequence ID" value="KJE19450.1"/>
    <property type="molecule type" value="Genomic_DNA"/>
</dbReference>
<dbReference type="SUPFAM" id="SSF103196">
    <property type="entry name" value="Roadblock/LC7 domain"/>
    <property type="match status" value="1"/>
</dbReference>
<dbReference type="InterPro" id="IPR053141">
    <property type="entry name" value="Mycobact_SerProt_Inhib_Rv3364c"/>
</dbReference>
<evidence type="ECO:0000259" key="1">
    <source>
        <dbReference type="SMART" id="SM00960"/>
    </source>
</evidence>
<sequence>MSTSTITGGVLAELHTLREQVPGVTSSAVASADGLLVAADADGVRPEVLAAMAAAALGLGRSTSQEAGMGPLREVITRCQGGHIIVYAIGETRLLVVLGDEGLDLERLHLQSRPAVTRLAGLLAA</sequence>
<protein>
    <recommendedName>
        <fullName evidence="1">Roadblock/LAMTOR2 domain-containing protein</fullName>
    </recommendedName>
</protein>
<dbReference type="PANTHER" id="PTHR36222:SF1">
    <property type="entry name" value="SERINE PROTEASE INHIBITOR RV3364C"/>
    <property type="match status" value="1"/>
</dbReference>
<evidence type="ECO:0000313" key="2">
    <source>
        <dbReference type="EMBL" id="KJE19450.1"/>
    </source>
</evidence>
<dbReference type="PATRIC" id="fig|1502723.3.peg.808"/>
<reference evidence="3" key="1">
    <citation type="submission" date="2015-02" db="EMBL/GenBank/DDBJ databases">
        <title>Draft Genome of Frankia sp. CpI1-S.</title>
        <authorList>
            <person name="Oshone R.T."/>
            <person name="Ngom M."/>
            <person name="Ghodhbane-Gtari F."/>
            <person name="Gtari M."/>
            <person name="Morris K."/>
            <person name="Thomas K."/>
            <person name="Sen A."/>
            <person name="Tisa L.S."/>
        </authorList>
    </citation>
    <scope>NUCLEOTIDE SEQUENCE [LARGE SCALE GENOMIC DNA]</scope>
    <source>
        <strain evidence="3">CpI1-S</strain>
    </source>
</reference>
<organism evidence="2 3">
    <name type="scientific">Frankia torreyi</name>
    <dbReference type="NCBI Taxonomy" id="1856"/>
    <lineage>
        <taxon>Bacteria</taxon>
        <taxon>Bacillati</taxon>
        <taxon>Actinomycetota</taxon>
        <taxon>Actinomycetes</taxon>
        <taxon>Frankiales</taxon>
        <taxon>Frankiaceae</taxon>
        <taxon>Frankia</taxon>
    </lineage>
</organism>
<keyword evidence="3" id="KW-1185">Reference proteome</keyword>
<comment type="caution">
    <text evidence="2">The sequence shown here is derived from an EMBL/GenBank/DDBJ whole genome shotgun (WGS) entry which is preliminary data.</text>
</comment>
<gene>
    <name evidence="2" type="ORF">FF36_06275</name>
</gene>
<dbReference type="RefSeq" id="WP_044888663.1">
    <property type="nucleotide sequence ID" value="NZ_JYFN01000106.1"/>
</dbReference>
<dbReference type="SMART" id="SM00960">
    <property type="entry name" value="Robl_LC7"/>
    <property type="match status" value="1"/>
</dbReference>
<dbReference type="Proteomes" id="UP000032545">
    <property type="component" value="Unassembled WGS sequence"/>
</dbReference>
<dbReference type="PANTHER" id="PTHR36222">
    <property type="entry name" value="SERINE PROTEASE INHIBITOR RV3364C"/>
    <property type="match status" value="1"/>
</dbReference>
<proteinExistence type="predicted"/>
<name>A0A0D8B5R7_9ACTN</name>
<accession>A0A0D8B5R7</accession>
<dbReference type="Pfam" id="PF03259">
    <property type="entry name" value="Robl_LC7"/>
    <property type="match status" value="1"/>
</dbReference>
<dbReference type="AlphaFoldDB" id="A0A0D8B5R7"/>
<dbReference type="InterPro" id="IPR004942">
    <property type="entry name" value="Roadblock/LAMTOR2_dom"/>
</dbReference>